<dbReference type="CDD" id="cd06662">
    <property type="entry name" value="SURF1"/>
    <property type="match status" value="1"/>
</dbReference>
<evidence type="ECO:0000256" key="1">
    <source>
        <dbReference type="ARBA" id="ARBA00004370"/>
    </source>
</evidence>
<sequence>MITFVRILNRSGTSLSKCLPGSRRLFCTTCLRKAAKQPAAFRTTSRSNQIPSMGYSLLVIPVATFCLGVWQVQRWGWKLRLIDQLEEKTLAAPVPFPDDMRELDDLEYRRVRIRGTFDHSKELYIGPRSPIEDKKGASGSIITGKSNVGSLVITPFKLADRE</sequence>
<dbReference type="Pfam" id="PF02104">
    <property type="entry name" value="SURF1"/>
    <property type="match status" value="1"/>
</dbReference>
<comment type="caution">
    <text evidence="7">The sequence shown here is derived from an EMBL/GenBank/DDBJ whole genome shotgun (WGS) entry which is preliminary data.</text>
</comment>
<feature type="transmembrane region" description="Helical" evidence="6">
    <location>
        <begin position="53"/>
        <end position="72"/>
    </location>
</feature>
<comment type="function">
    <text evidence="6">Probably involved in the biogenesis of the COX complex.</text>
</comment>
<evidence type="ECO:0000313" key="8">
    <source>
        <dbReference type="Proteomes" id="UP001208570"/>
    </source>
</evidence>
<evidence type="ECO:0000313" key="7">
    <source>
        <dbReference type="EMBL" id="KAK2152363.1"/>
    </source>
</evidence>
<keyword evidence="5 6" id="KW-0472">Membrane</keyword>
<evidence type="ECO:0000256" key="2">
    <source>
        <dbReference type="ARBA" id="ARBA00007165"/>
    </source>
</evidence>
<evidence type="ECO:0000256" key="4">
    <source>
        <dbReference type="ARBA" id="ARBA00022989"/>
    </source>
</evidence>
<dbReference type="GO" id="GO:0033617">
    <property type="term" value="P:mitochondrial respiratory chain complex IV assembly"/>
    <property type="evidence" value="ECO:0007669"/>
    <property type="project" value="TreeGrafter"/>
</dbReference>
<comment type="caution">
    <text evidence="6">Lacks conserved residue(s) required for the propagation of feature annotation.</text>
</comment>
<dbReference type="GO" id="GO:0005743">
    <property type="term" value="C:mitochondrial inner membrane"/>
    <property type="evidence" value="ECO:0007669"/>
    <property type="project" value="UniProtKB-SubCell"/>
</dbReference>
<evidence type="ECO:0000256" key="3">
    <source>
        <dbReference type="ARBA" id="ARBA00022692"/>
    </source>
</evidence>
<accession>A0AAD9N1V1</accession>
<dbReference type="PANTHER" id="PTHR23427:SF2">
    <property type="entry name" value="SURFEIT LOCUS PROTEIN 1"/>
    <property type="match status" value="1"/>
</dbReference>
<keyword evidence="3 6" id="KW-0812">Transmembrane</keyword>
<dbReference type="PANTHER" id="PTHR23427">
    <property type="entry name" value="SURFEIT LOCUS PROTEIN"/>
    <property type="match status" value="1"/>
</dbReference>
<comment type="subcellular location">
    <subcellularLocation>
        <location evidence="1">Membrane</location>
    </subcellularLocation>
    <subcellularLocation>
        <location evidence="6">Mitochondrion inner membrane</location>
        <topology evidence="6">Multi-pass membrane protein</topology>
    </subcellularLocation>
</comment>
<dbReference type="InterPro" id="IPR002994">
    <property type="entry name" value="Surf1/Shy1"/>
</dbReference>
<dbReference type="Proteomes" id="UP001208570">
    <property type="component" value="Unassembled WGS sequence"/>
</dbReference>
<keyword evidence="6" id="KW-0999">Mitochondrion inner membrane</keyword>
<protein>
    <recommendedName>
        <fullName evidence="6">SURF1-like protein</fullName>
    </recommendedName>
</protein>
<proteinExistence type="inferred from homology"/>
<evidence type="ECO:0000256" key="5">
    <source>
        <dbReference type="ARBA" id="ARBA00023136"/>
    </source>
</evidence>
<keyword evidence="4 6" id="KW-1133">Transmembrane helix</keyword>
<comment type="similarity">
    <text evidence="2 6">Belongs to the SURF1 family.</text>
</comment>
<gene>
    <name evidence="7" type="ORF">LSH36_330g02000</name>
</gene>
<keyword evidence="6" id="KW-0496">Mitochondrion</keyword>
<evidence type="ECO:0000256" key="6">
    <source>
        <dbReference type="RuleBase" id="RU363076"/>
    </source>
</evidence>
<organism evidence="7 8">
    <name type="scientific">Paralvinella palmiformis</name>
    <dbReference type="NCBI Taxonomy" id="53620"/>
    <lineage>
        <taxon>Eukaryota</taxon>
        <taxon>Metazoa</taxon>
        <taxon>Spiralia</taxon>
        <taxon>Lophotrochozoa</taxon>
        <taxon>Annelida</taxon>
        <taxon>Polychaeta</taxon>
        <taxon>Sedentaria</taxon>
        <taxon>Canalipalpata</taxon>
        <taxon>Terebellida</taxon>
        <taxon>Terebelliformia</taxon>
        <taxon>Alvinellidae</taxon>
        <taxon>Paralvinella</taxon>
    </lineage>
</organism>
<dbReference type="AlphaFoldDB" id="A0AAD9N1V1"/>
<dbReference type="PROSITE" id="PS50895">
    <property type="entry name" value="SURF1"/>
    <property type="match status" value="1"/>
</dbReference>
<keyword evidence="8" id="KW-1185">Reference proteome</keyword>
<dbReference type="EMBL" id="JAODUP010000330">
    <property type="protein sequence ID" value="KAK2152363.1"/>
    <property type="molecule type" value="Genomic_DNA"/>
</dbReference>
<dbReference type="InterPro" id="IPR045214">
    <property type="entry name" value="Surf1/Surf4"/>
</dbReference>
<reference evidence="7" key="1">
    <citation type="journal article" date="2023" name="Mol. Biol. Evol.">
        <title>Third-Generation Sequencing Reveals the Adaptive Role of the Epigenome in Three Deep-Sea Polychaetes.</title>
        <authorList>
            <person name="Perez M."/>
            <person name="Aroh O."/>
            <person name="Sun Y."/>
            <person name="Lan Y."/>
            <person name="Juniper S.K."/>
            <person name="Young C.R."/>
            <person name="Angers B."/>
            <person name="Qian P.Y."/>
        </authorList>
    </citation>
    <scope>NUCLEOTIDE SEQUENCE</scope>
    <source>
        <strain evidence="7">P08H-3</strain>
    </source>
</reference>
<name>A0AAD9N1V1_9ANNE</name>